<reference evidence="2 3" key="1">
    <citation type="submission" date="2021-01" db="EMBL/GenBank/DDBJ databases">
        <title>Chryseolinea sp. Jin1 Genome sequencing and assembly.</title>
        <authorList>
            <person name="Kim I."/>
        </authorList>
    </citation>
    <scope>NUCLEOTIDE SEQUENCE [LARGE SCALE GENOMIC DNA]</scope>
    <source>
        <strain evidence="2 3">Jin1</strain>
    </source>
</reference>
<gene>
    <name evidence="2" type="ORF">JI741_04435</name>
</gene>
<feature type="transmembrane region" description="Helical" evidence="1">
    <location>
        <begin position="35"/>
        <end position="53"/>
    </location>
</feature>
<dbReference type="Proteomes" id="UP000613030">
    <property type="component" value="Unassembled WGS sequence"/>
</dbReference>
<keyword evidence="1" id="KW-0472">Membrane</keyword>
<evidence type="ECO:0000313" key="2">
    <source>
        <dbReference type="EMBL" id="MBL0740450.1"/>
    </source>
</evidence>
<name>A0ABS1KM86_9BACT</name>
<dbReference type="EMBL" id="JAERRB010000001">
    <property type="protein sequence ID" value="MBL0740450.1"/>
    <property type="molecule type" value="Genomic_DNA"/>
</dbReference>
<evidence type="ECO:0000313" key="3">
    <source>
        <dbReference type="Proteomes" id="UP000613030"/>
    </source>
</evidence>
<sequence length="168" mass="19158">MKKITIPYFPMGLKIASPVLALAGIWLIVQSHPVWGVLLVLLCVIIFTTRYVTEIDLQKKVCRDYLSVAGVAFDKEEKRFNAADRILITKGNYAKRANTIVQSRTVNWTDYTGTLVFDNDDTLDLLTHTSKRDLILGLKEFATFLNVGIEDRSTSHYYWVDIAQVEKE</sequence>
<feature type="transmembrane region" description="Helical" evidence="1">
    <location>
        <begin position="12"/>
        <end position="29"/>
    </location>
</feature>
<keyword evidence="1" id="KW-1133">Transmembrane helix</keyword>
<keyword evidence="3" id="KW-1185">Reference proteome</keyword>
<evidence type="ECO:0008006" key="4">
    <source>
        <dbReference type="Google" id="ProtNLM"/>
    </source>
</evidence>
<proteinExistence type="predicted"/>
<comment type="caution">
    <text evidence="2">The sequence shown here is derived from an EMBL/GenBank/DDBJ whole genome shotgun (WGS) entry which is preliminary data.</text>
</comment>
<organism evidence="2 3">
    <name type="scientific">Chryseolinea lacunae</name>
    <dbReference type="NCBI Taxonomy" id="2801331"/>
    <lineage>
        <taxon>Bacteria</taxon>
        <taxon>Pseudomonadati</taxon>
        <taxon>Bacteroidota</taxon>
        <taxon>Cytophagia</taxon>
        <taxon>Cytophagales</taxon>
        <taxon>Fulvivirgaceae</taxon>
        <taxon>Chryseolinea</taxon>
    </lineage>
</organism>
<evidence type="ECO:0000256" key="1">
    <source>
        <dbReference type="SAM" id="Phobius"/>
    </source>
</evidence>
<accession>A0ABS1KM86</accession>
<keyword evidence="1" id="KW-0812">Transmembrane</keyword>
<dbReference type="RefSeq" id="WP_202007761.1">
    <property type="nucleotide sequence ID" value="NZ_JAERRB010000001.1"/>
</dbReference>
<protein>
    <recommendedName>
        <fullName evidence="4">YcxB-like protein domain-containing protein</fullName>
    </recommendedName>
</protein>